<evidence type="ECO:0000313" key="13">
    <source>
        <dbReference type="EMBL" id="MBR7746778.1"/>
    </source>
</evidence>
<evidence type="ECO:0000256" key="4">
    <source>
        <dbReference type="ARBA" id="ARBA00022481"/>
    </source>
</evidence>
<evidence type="ECO:0000256" key="1">
    <source>
        <dbReference type="ARBA" id="ARBA00004377"/>
    </source>
</evidence>
<organism evidence="13 14">
    <name type="scientific">Undibacterium baiyunense</name>
    <dbReference type="NCBI Taxonomy" id="2828731"/>
    <lineage>
        <taxon>Bacteria</taxon>
        <taxon>Pseudomonadati</taxon>
        <taxon>Pseudomonadota</taxon>
        <taxon>Betaproteobacteria</taxon>
        <taxon>Burkholderiales</taxon>
        <taxon>Oxalobacteraceae</taxon>
        <taxon>Undibacterium</taxon>
    </lineage>
</organism>
<evidence type="ECO:0000256" key="10">
    <source>
        <dbReference type="ARBA" id="ARBA00030775"/>
    </source>
</evidence>
<dbReference type="InterPro" id="IPR022346">
    <property type="entry name" value="T2SS_GspH"/>
</dbReference>
<comment type="subcellular location">
    <subcellularLocation>
        <location evidence="1">Cell inner membrane</location>
        <topology evidence="1">Single-pass membrane protein</topology>
    </subcellularLocation>
</comment>
<gene>
    <name evidence="13" type="ORF">KDM92_09310</name>
</gene>
<reference evidence="13 14" key="1">
    <citation type="submission" date="2021-04" db="EMBL/GenBank/DDBJ databases">
        <title>novel species isolated from subtropical streams in China.</title>
        <authorList>
            <person name="Lu H."/>
        </authorList>
    </citation>
    <scope>NUCLEOTIDE SEQUENCE [LARGE SCALE GENOMIC DNA]</scope>
    <source>
        <strain evidence="13 14">BYS107W</strain>
    </source>
</reference>
<feature type="domain" description="General secretion pathway GspH" evidence="12">
    <location>
        <begin position="47"/>
        <end position="182"/>
    </location>
</feature>
<dbReference type="Pfam" id="PF12019">
    <property type="entry name" value="GspH"/>
    <property type="match status" value="1"/>
</dbReference>
<proteinExistence type="inferred from homology"/>
<evidence type="ECO:0000313" key="14">
    <source>
        <dbReference type="Proteomes" id="UP000680158"/>
    </source>
</evidence>
<keyword evidence="4" id="KW-0488">Methylation</keyword>
<dbReference type="Proteomes" id="UP000680158">
    <property type="component" value="Unassembled WGS sequence"/>
</dbReference>
<feature type="transmembrane region" description="Helical" evidence="11">
    <location>
        <begin position="12"/>
        <end position="35"/>
    </location>
</feature>
<evidence type="ECO:0000256" key="7">
    <source>
        <dbReference type="ARBA" id="ARBA00022989"/>
    </source>
</evidence>
<accession>A0A941DFN4</accession>
<dbReference type="AlphaFoldDB" id="A0A941DFN4"/>
<evidence type="ECO:0000259" key="12">
    <source>
        <dbReference type="Pfam" id="PF12019"/>
    </source>
</evidence>
<evidence type="ECO:0000256" key="2">
    <source>
        <dbReference type="ARBA" id="ARBA00021549"/>
    </source>
</evidence>
<dbReference type="InterPro" id="IPR045584">
    <property type="entry name" value="Pilin-like"/>
</dbReference>
<keyword evidence="7 11" id="KW-1133">Transmembrane helix</keyword>
<comment type="similarity">
    <text evidence="9">Belongs to the GSP H family.</text>
</comment>
<comment type="caution">
    <text evidence="13">The sequence shown here is derived from an EMBL/GenBank/DDBJ whole genome shotgun (WGS) entry which is preliminary data.</text>
</comment>
<keyword evidence="14" id="KW-1185">Reference proteome</keyword>
<evidence type="ECO:0000256" key="5">
    <source>
        <dbReference type="ARBA" id="ARBA00022519"/>
    </source>
</evidence>
<dbReference type="Gene3D" id="3.55.40.10">
    <property type="entry name" value="minor pseudopilin epsh domain"/>
    <property type="match status" value="1"/>
</dbReference>
<dbReference type="EMBL" id="JAGSPM010000004">
    <property type="protein sequence ID" value="MBR7746778.1"/>
    <property type="molecule type" value="Genomic_DNA"/>
</dbReference>
<keyword evidence="3" id="KW-1003">Cell membrane</keyword>
<evidence type="ECO:0000256" key="9">
    <source>
        <dbReference type="ARBA" id="ARBA00025772"/>
    </source>
</evidence>
<sequence>MQTTLKEKERGASLVELLFVFLLIGLLSVLAVGSYSGLVHSMRIYTAASELHASLLYARSESIKHGLSVVICRSSNAESSNPRCDDDNSDSNSNSGWGDGWIIYQDLNGDGKLSDKDKILRLQGRLFSSSQQGSIIPTPKRKYIKFNSLGQVYGTYLQFAISRPNQNSSSDGARYICIASGGRARVDKVQCNVK</sequence>
<dbReference type="SUPFAM" id="SSF54523">
    <property type="entry name" value="Pili subunits"/>
    <property type="match status" value="1"/>
</dbReference>
<evidence type="ECO:0000256" key="8">
    <source>
        <dbReference type="ARBA" id="ARBA00023136"/>
    </source>
</evidence>
<evidence type="ECO:0000256" key="6">
    <source>
        <dbReference type="ARBA" id="ARBA00022692"/>
    </source>
</evidence>
<evidence type="ECO:0000256" key="3">
    <source>
        <dbReference type="ARBA" id="ARBA00022475"/>
    </source>
</evidence>
<dbReference type="GO" id="GO:0015627">
    <property type="term" value="C:type II protein secretion system complex"/>
    <property type="evidence" value="ECO:0007669"/>
    <property type="project" value="InterPro"/>
</dbReference>
<dbReference type="GO" id="GO:0015628">
    <property type="term" value="P:protein secretion by the type II secretion system"/>
    <property type="evidence" value="ECO:0007669"/>
    <property type="project" value="InterPro"/>
</dbReference>
<dbReference type="RefSeq" id="WP_212684067.1">
    <property type="nucleotide sequence ID" value="NZ_JAGSPM010000004.1"/>
</dbReference>
<dbReference type="GO" id="GO:0005886">
    <property type="term" value="C:plasma membrane"/>
    <property type="evidence" value="ECO:0007669"/>
    <property type="project" value="UniProtKB-SubCell"/>
</dbReference>
<keyword evidence="6 11" id="KW-0812">Transmembrane</keyword>
<keyword evidence="5" id="KW-0997">Cell inner membrane</keyword>
<keyword evidence="8 11" id="KW-0472">Membrane</keyword>
<name>A0A941DFN4_9BURK</name>
<protein>
    <recommendedName>
        <fullName evidence="2">Type II secretion system protein H</fullName>
    </recommendedName>
    <alternativeName>
        <fullName evidence="10">General secretion pathway protein H</fullName>
    </alternativeName>
</protein>
<evidence type="ECO:0000256" key="11">
    <source>
        <dbReference type="SAM" id="Phobius"/>
    </source>
</evidence>